<dbReference type="EMBL" id="VIWP01000001">
    <property type="protein sequence ID" value="TWF58617.1"/>
    <property type="molecule type" value="Genomic_DNA"/>
</dbReference>
<gene>
    <name evidence="1" type="ORF">FHW37_101421</name>
</gene>
<proteinExistence type="predicted"/>
<dbReference type="AlphaFoldDB" id="A0A561R7M8"/>
<comment type="caution">
    <text evidence="1">The sequence shown here is derived from an EMBL/GenBank/DDBJ whole genome shotgun (WGS) entry which is preliminary data.</text>
</comment>
<keyword evidence="2" id="KW-1185">Reference proteome</keyword>
<dbReference type="RefSeq" id="WP_145631895.1">
    <property type="nucleotide sequence ID" value="NZ_VIWP01000001.1"/>
</dbReference>
<dbReference type="OrthoDB" id="7595988at2"/>
<name>A0A561R7M8_9HYPH</name>
<evidence type="ECO:0008006" key="3">
    <source>
        <dbReference type="Google" id="ProtNLM"/>
    </source>
</evidence>
<evidence type="ECO:0000313" key="2">
    <source>
        <dbReference type="Proteomes" id="UP000320653"/>
    </source>
</evidence>
<evidence type="ECO:0000313" key="1">
    <source>
        <dbReference type="EMBL" id="TWF58617.1"/>
    </source>
</evidence>
<sequence>MQKPLSMSKTSVRLISRSGWLLTTLMLVTPALSDEVFAQIAPLPWRNDPVSNCSFVAPASLGTGTIYWTGACTDGKASGAGMLRRRDNGRTGGAFYGEMQAGMPRLGVVDDASGYRVGRFVNGDIEKRQPDTPARIEAFQAALRGARAVSAHFASVKNGSSADYYEGIAKLLEAQAK</sequence>
<protein>
    <recommendedName>
        <fullName evidence="3">MORN repeat protein</fullName>
    </recommendedName>
</protein>
<accession>A0A561R7M8</accession>
<reference evidence="1 2" key="1">
    <citation type="submission" date="2019-06" db="EMBL/GenBank/DDBJ databases">
        <title>Sorghum-associated microbial communities from plants grown in Nebraska, USA.</title>
        <authorList>
            <person name="Schachtman D."/>
        </authorList>
    </citation>
    <scope>NUCLEOTIDE SEQUENCE [LARGE SCALE GENOMIC DNA]</scope>
    <source>
        <strain evidence="1 2">1225</strain>
    </source>
</reference>
<dbReference type="Proteomes" id="UP000320653">
    <property type="component" value="Unassembled WGS sequence"/>
</dbReference>
<organism evidence="1 2">
    <name type="scientific">Neorhizobium alkalisoli</name>
    <dbReference type="NCBI Taxonomy" id="528178"/>
    <lineage>
        <taxon>Bacteria</taxon>
        <taxon>Pseudomonadati</taxon>
        <taxon>Pseudomonadota</taxon>
        <taxon>Alphaproteobacteria</taxon>
        <taxon>Hyphomicrobiales</taxon>
        <taxon>Rhizobiaceae</taxon>
        <taxon>Rhizobium/Agrobacterium group</taxon>
        <taxon>Neorhizobium</taxon>
    </lineage>
</organism>